<dbReference type="InterPro" id="IPR008579">
    <property type="entry name" value="UGlyAH_Cupin_dom"/>
</dbReference>
<dbReference type="InterPro" id="IPR014710">
    <property type="entry name" value="RmlC-like_jellyroll"/>
</dbReference>
<dbReference type="SUPFAM" id="SSF51182">
    <property type="entry name" value="RmlC-like cupins"/>
    <property type="match status" value="1"/>
</dbReference>
<dbReference type="Pfam" id="PF05899">
    <property type="entry name" value="Cupin_3"/>
    <property type="match status" value="1"/>
</dbReference>
<accession>A0A3D9C9S0</accession>
<gene>
    <name evidence="2" type="ORF">DRF65_11090</name>
</gene>
<dbReference type="RefSeq" id="WP_115970823.1">
    <property type="nucleotide sequence ID" value="NZ_QNVT01000009.1"/>
</dbReference>
<evidence type="ECO:0000313" key="3">
    <source>
        <dbReference type="Proteomes" id="UP000256686"/>
    </source>
</evidence>
<evidence type="ECO:0000259" key="1">
    <source>
        <dbReference type="Pfam" id="PF05899"/>
    </source>
</evidence>
<dbReference type="PANTHER" id="PTHR40943:SF1">
    <property type="entry name" value="CYTOPLASMIC PROTEIN"/>
    <property type="match status" value="1"/>
</dbReference>
<name>A0A3D9C9S0_9FLAO</name>
<dbReference type="PANTHER" id="PTHR40943">
    <property type="entry name" value="CYTOPLASMIC PROTEIN-RELATED"/>
    <property type="match status" value="1"/>
</dbReference>
<reference evidence="3" key="1">
    <citation type="submission" date="2018-06" db="EMBL/GenBank/DDBJ databases">
        <authorList>
            <person name="Lum Nde A."/>
            <person name="Hugo C."/>
        </authorList>
    </citation>
    <scope>NUCLEOTIDE SEQUENCE [LARGE SCALE GENOMIC DNA]</scope>
    <source>
        <strain evidence="3">1_F178</strain>
    </source>
</reference>
<proteinExistence type="predicted"/>
<dbReference type="InterPro" id="IPR011051">
    <property type="entry name" value="RmlC_Cupin_sf"/>
</dbReference>
<comment type="caution">
    <text evidence="2">The sequence shown here is derived from an EMBL/GenBank/DDBJ whole genome shotgun (WGS) entry which is preliminary data.</text>
</comment>
<feature type="domain" description="(S)-ureidoglycine aminohydrolase cupin" evidence="1">
    <location>
        <begin position="49"/>
        <end position="115"/>
    </location>
</feature>
<dbReference type="Proteomes" id="UP000256686">
    <property type="component" value="Unassembled WGS sequence"/>
</dbReference>
<dbReference type="EMBL" id="QNVT01000009">
    <property type="protein sequence ID" value="REC62251.1"/>
    <property type="molecule type" value="Genomic_DNA"/>
</dbReference>
<dbReference type="Gene3D" id="2.60.120.10">
    <property type="entry name" value="Jelly Rolls"/>
    <property type="match status" value="1"/>
</dbReference>
<sequence length="124" mass="13938">MDLNAIITKTTVSATENWYDYPENPEDKISGEPQVKINLIRAVGAKTPVHKAMLLSIEPSTFKYRFEGDESWYVIKGSVTILLEDGQQVEMKAGDVISIKGGRNSTWTVHEKFEKFVVVTDSTK</sequence>
<evidence type="ECO:0000313" key="2">
    <source>
        <dbReference type="EMBL" id="REC62251.1"/>
    </source>
</evidence>
<organism evidence="2 3">
    <name type="scientific">Chryseobacterium pennae</name>
    <dbReference type="NCBI Taxonomy" id="2258962"/>
    <lineage>
        <taxon>Bacteria</taxon>
        <taxon>Pseudomonadati</taxon>
        <taxon>Bacteroidota</taxon>
        <taxon>Flavobacteriia</taxon>
        <taxon>Flavobacteriales</taxon>
        <taxon>Weeksellaceae</taxon>
        <taxon>Chryseobacterium group</taxon>
        <taxon>Chryseobacterium</taxon>
    </lineage>
</organism>
<keyword evidence="3" id="KW-1185">Reference proteome</keyword>
<protein>
    <recommendedName>
        <fullName evidence="1">(S)-ureidoglycine aminohydrolase cupin domain-containing protein</fullName>
    </recommendedName>
</protein>
<dbReference type="AlphaFoldDB" id="A0A3D9C9S0"/>